<sequence>MDSLKKIGDNPKNIVAFWLMLFFFASSLANTFSPVSQSYKYKAAFTKVEKKIVSFAINDDDTIDFSDQLTDTDADDIKFIFEGYSLPQFNALASHKHFFTSVSLPTIISSIPLYKLFCIWKFHLIN</sequence>
<accession>A0ABW8YXL9</accession>
<dbReference type="EMBL" id="JBELPZ010000003">
    <property type="protein sequence ID" value="MFL9843828.1"/>
    <property type="molecule type" value="Genomic_DNA"/>
</dbReference>
<comment type="caution">
    <text evidence="1">The sequence shown here is derived from an EMBL/GenBank/DDBJ whole genome shotgun (WGS) entry which is preliminary data.</text>
</comment>
<reference evidence="1 2" key="1">
    <citation type="submission" date="2024-06" db="EMBL/GenBank/DDBJ databases">
        <authorList>
            <person name="Kaempfer P."/>
            <person name="Viver T."/>
        </authorList>
    </citation>
    <scope>NUCLEOTIDE SEQUENCE [LARGE SCALE GENOMIC DNA]</scope>
    <source>
        <strain evidence="1 2">ST-119</strain>
    </source>
</reference>
<evidence type="ECO:0000313" key="2">
    <source>
        <dbReference type="Proteomes" id="UP001629156"/>
    </source>
</evidence>
<evidence type="ECO:0000313" key="1">
    <source>
        <dbReference type="EMBL" id="MFL9843828.1"/>
    </source>
</evidence>
<dbReference type="RefSeq" id="WP_408084077.1">
    <property type="nucleotide sequence ID" value="NZ_JBELPZ010000003.1"/>
</dbReference>
<protein>
    <submittedName>
        <fullName evidence="1">Uncharacterized protein</fullName>
    </submittedName>
</protein>
<organism evidence="1 2">
    <name type="scientific">Flavobacterium rhizosphaerae</name>
    <dbReference type="NCBI Taxonomy" id="3163298"/>
    <lineage>
        <taxon>Bacteria</taxon>
        <taxon>Pseudomonadati</taxon>
        <taxon>Bacteroidota</taxon>
        <taxon>Flavobacteriia</taxon>
        <taxon>Flavobacteriales</taxon>
        <taxon>Flavobacteriaceae</taxon>
        <taxon>Flavobacterium</taxon>
    </lineage>
</organism>
<name>A0ABW8YXL9_9FLAO</name>
<proteinExistence type="predicted"/>
<dbReference type="Proteomes" id="UP001629156">
    <property type="component" value="Unassembled WGS sequence"/>
</dbReference>
<keyword evidence="2" id="KW-1185">Reference proteome</keyword>
<gene>
    <name evidence="1" type="ORF">ABS766_05285</name>
</gene>